<feature type="compositionally biased region" description="Basic and acidic residues" evidence="1">
    <location>
        <begin position="82"/>
        <end position="96"/>
    </location>
</feature>
<evidence type="ECO:0000313" key="2">
    <source>
        <dbReference type="EMBL" id="KAI9549427.1"/>
    </source>
</evidence>
<comment type="caution">
    <text evidence="2">The sequence shown here is derived from an EMBL/GenBank/DDBJ whole genome shotgun (WGS) entry which is preliminary data.</text>
</comment>
<name>A0AAD5KEI0_9CRUS</name>
<keyword evidence="3" id="KW-1185">Reference proteome</keyword>
<organism evidence="2 3">
    <name type="scientific">Daphnia sinensis</name>
    <dbReference type="NCBI Taxonomy" id="1820382"/>
    <lineage>
        <taxon>Eukaryota</taxon>
        <taxon>Metazoa</taxon>
        <taxon>Ecdysozoa</taxon>
        <taxon>Arthropoda</taxon>
        <taxon>Crustacea</taxon>
        <taxon>Branchiopoda</taxon>
        <taxon>Diplostraca</taxon>
        <taxon>Cladocera</taxon>
        <taxon>Anomopoda</taxon>
        <taxon>Daphniidae</taxon>
        <taxon>Daphnia</taxon>
        <taxon>Daphnia similis group</taxon>
    </lineage>
</organism>
<protein>
    <submittedName>
        <fullName evidence="2">Uncharacterized protein</fullName>
    </submittedName>
</protein>
<dbReference type="EMBL" id="WJBH02000296">
    <property type="protein sequence ID" value="KAI9549427.1"/>
    <property type="molecule type" value="Genomic_DNA"/>
</dbReference>
<dbReference type="AlphaFoldDB" id="A0AAD5KEI0"/>
<sequence>MDGTITMATIRGLLTAIDNAQQEEPVPQKNPLMKSHHQKMMMHNADTQNQADSMDPSAVTDTNGDPVMKESDKKGLWSNIHAKQDRIKHGSGEHMRKPGSKGAPTAKNFKDSPRKVLKNHHQINSKRPIK</sequence>
<evidence type="ECO:0000313" key="3">
    <source>
        <dbReference type="Proteomes" id="UP000820818"/>
    </source>
</evidence>
<reference evidence="2" key="1">
    <citation type="submission" date="2022-05" db="EMBL/GenBank/DDBJ databases">
        <title>A multi-omics perspective on studying reproductive biology in Daphnia sinensis.</title>
        <authorList>
            <person name="Jia J."/>
        </authorList>
    </citation>
    <scope>NUCLEOTIDE SEQUENCE</scope>
    <source>
        <strain evidence="2">WSL</strain>
    </source>
</reference>
<feature type="compositionally biased region" description="Basic residues" evidence="1">
    <location>
        <begin position="115"/>
        <end position="130"/>
    </location>
</feature>
<accession>A0AAD5KEI0</accession>
<gene>
    <name evidence="2" type="ORF">GHT06_001827</name>
</gene>
<evidence type="ECO:0000256" key="1">
    <source>
        <dbReference type="SAM" id="MobiDB-lite"/>
    </source>
</evidence>
<feature type="region of interest" description="Disordered" evidence="1">
    <location>
        <begin position="18"/>
        <end position="130"/>
    </location>
</feature>
<proteinExistence type="predicted"/>
<dbReference type="Proteomes" id="UP000820818">
    <property type="component" value="Unassembled WGS sequence"/>
</dbReference>